<dbReference type="Pfam" id="PF00857">
    <property type="entry name" value="Isochorismatase"/>
    <property type="match status" value="1"/>
</dbReference>
<dbReference type="InterPro" id="IPR000868">
    <property type="entry name" value="Isochorismatase-like_dom"/>
</dbReference>
<dbReference type="CDD" id="cd01012">
    <property type="entry name" value="YcaC_related"/>
    <property type="match status" value="1"/>
</dbReference>
<comment type="caution">
    <text evidence="2">The sequence shown here is derived from an EMBL/GenBank/DDBJ whole genome shotgun (WGS) entry which is preliminary data.</text>
</comment>
<dbReference type="STRING" id="592015.HMPREF1705_03853"/>
<evidence type="ECO:0000259" key="1">
    <source>
        <dbReference type="Pfam" id="PF00857"/>
    </source>
</evidence>
<name>A0A0T5X8A5_9BACT</name>
<sequence length="231" mass="26198">MPPTPPATIYNRWPKENNITGIKFPVEKLLYLKQNKYDNQSKGGSGRMTPYTLKKDKSQLLIIDVQERLLPAIFDNTSIVRNIELLLKAAQVLSIPTKYTEQYPKGLGPTVSNILELLPPETPRFEKIHFSCCDEGNFKDFLGQERKQVILAGIETHICILATAMDLLNDGYQVVIAIEGVGSRRKEHHLAALNVLSQFGAMLLPTESIIYQWLSKSGTFEFKEMLPFFKE</sequence>
<evidence type="ECO:0000313" key="3">
    <source>
        <dbReference type="Proteomes" id="UP000005273"/>
    </source>
</evidence>
<dbReference type="Proteomes" id="UP000005273">
    <property type="component" value="Unassembled WGS sequence"/>
</dbReference>
<accession>A0A0T5X8A5</accession>
<proteinExistence type="predicted"/>
<dbReference type="InterPro" id="IPR050993">
    <property type="entry name" value="Isochorismatase_domain"/>
</dbReference>
<dbReference type="eggNOG" id="COG1335">
    <property type="taxonomic scope" value="Bacteria"/>
</dbReference>
<dbReference type="EMBL" id="ACJX03000001">
    <property type="protein sequence ID" value="KRT34618.1"/>
    <property type="molecule type" value="Genomic_DNA"/>
</dbReference>
<evidence type="ECO:0000313" key="2">
    <source>
        <dbReference type="EMBL" id="KRT34618.1"/>
    </source>
</evidence>
<protein>
    <submittedName>
        <fullName evidence="2">Isochorismatase family protein</fullName>
    </submittedName>
</protein>
<dbReference type="PANTHER" id="PTHR14119">
    <property type="entry name" value="HYDROLASE"/>
    <property type="match status" value="1"/>
</dbReference>
<dbReference type="AlphaFoldDB" id="A0A0T5X8A5"/>
<dbReference type="PANTHER" id="PTHR14119:SF3">
    <property type="entry name" value="ISOCHORISMATASE DOMAIN-CONTAINING PROTEIN 2"/>
    <property type="match status" value="1"/>
</dbReference>
<dbReference type="InterPro" id="IPR036380">
    <property type="entry name" value="Isochorismatase-like_sf"/>
</dbReference>
<keyword evidence="3" id="KW-1185">Reference proteome</keyword>
<reference evidence="3" key="1">
    <citation type="submission" date="2012-09" db="EMBL/GenBank/DDBJ databases">
        <authorList>
            <person name="Weinstock G."/>
            <person name="Sodergren E."/>
            <person name="Clifton S."/>
            <person name="Fulton L."/>
            <person name="Fulton B."/>
            <person name="Courtney L."/>
            <person name="Fronick C."/>
            <person name="Harrison M."/>
            <person name="Strong C."/>
            <person name="Farmer C."/>
            <person name="Delehaunty K."/>
            <person name="Markovic C."/>
            <person name="Hall O."/>
            <person name="Minx P."/>
            <person name="Tomlinson C."/>
            <person name="Mitreva M."/>
            <person name="Nelson J."/>
            <person name="Hou S."/>
            <person name="Wollam A."/>
            <person name="Pepin K.H."/>
            <person name="Johnson M."/>
            <person name="Bhonagiri V."/>
            <person name="Nash W.E."/>
            <person name="Suruliraj S."/>
            <person name="Warren W."/>
            <person name="Chinwalla A."/>
            <person name="Mardis E.R."/>
            <person name="Wilson R.K."/>
        </authorList>
    </citation>
    <scope>NUCLEOTIDE SEQUENCE [LARGE SCALE GENOMIC DNA]</scope>
    <source>
        <strain evidence="3">OS1</strain>
    </source>
</reference>
<organism evidence="2 3">
    <name type="scientific">Acetomicrobium hydrogeniformans ATCC BAA-1850</name>
    <dbReference type="NCBI Taxonomy" id="592015"/>
    <lineage>
        <taxon>Bacteria</taxon>
        <taxon>Thermotogati</taxon>
        <taxon>Synergistota</taxon>
        <taxon>Synergistia</taxon>
        <taxon>Synergistales</taxon>
        <taxon>Acetomicrobiaceae</taxon>
        <taxon>Acetomicrobium</taxon>
    </lineage>
</organism>
<dbReference type="Gene3D" id="3.40.50.850">
    <property type="entry name" value="Isochorismatase-like"/>
    <property type="match status" value="1"/>
</dbReference>
<feature type="domain" description="Isochorismatase-like" evidence="1">
    <location>
        <begin position="59"/>
        <end position="207"/>
    </location>
</feature>
<gene>
    <name evidence="2" type="ORF">HMPREF1705_03853</name>
</gene>
<dbReference type="SUPFAM" id="SSF52499">
    <property type="entry name" value="Isochorismatase-like hydrolases"/>
    <property type="match status" value="1"/>
</dbReference>